<evidence type="ECO:0000313" key="3">
    <source>
        <dbReference type="EMBL" id="ORZ00238.1"/>
    </source>
</evidence>
<keyword evidence="4" id="KW-1185">Reference proteome</keyword>
<evidence type="ECO:0000256" key="1">
    <source>
        <dbReference type="SAM" id="MobiDB-lite"/>
    </source>
</evidence>
<evidence type="ECO:0000313" key="4">
    <source>
        <dbReference type="Proteomes" id="UP000242180"/>
    </source>
</evidence>
<organism evidence="3 4">
    <name type="scientific">Syncephalastrum racemosum</name>
    <name type="common">Filamentous fungus</name>
    <dbReference type="NCBI Taxonomy" id="13706"/>
    <lineage>
        <taxon>Eukaryota</taxon>
        <taxon>Fungi</taxon>
        <taxon>Fungi incertae sedis</taxon>
        <taxon>Mucoromycota</taxon>
        <taxon>Mucoromycotina</taxon>
        <taxon>Mucoromycetes</taxon>
        <taxon>Mucorales</taxon>
        <taxon>Syncephalastraceae</taxon>
        <taxon>Syncephalastrum</taxon>
    </lineage>
</organism>
<feature type="domain" description="Lethal giant larvae (Lgl)-like C-terminal" evidence="2">
    <location>
        <begin position="204"/>
        <end position="298"/>
    </location>
</feature>
<sequence length="333" mass="36508">MEYPTPQLFIGYENGSLYQYDLSSTEERYGSEHDRALDLPFGKPILDLLLFNVEDAPQQTSPTGEETIPSHQDSGENTGRKSQDSKEDDGASGKSSDKSLSLLRKTTRKFSVKQKGRKLDRDGAPPLPGSVHDEAAVGAQDEETGRSGSKRVHAKVDYQPQADPHLLVMVTPVLVSVFLSGCAVRLFQLDLQEVMGNDRVVVSRIAKIQTIVCLVTVMQSGAILVNALPTLEPIAKVNLPAEYLLREVSLSGDGRVTAWSARFELQQILVLLQNEIPNGESVMLHDNQIRIPPHPTAVAAETAQKTKKSWLDTVQTAFQKGPVTVPELNTLCK</sequence>
<reference evidence="3 4" key="1">
    <citation type="submission" date="2016-07" db="EMBL/GenBank/DDBJ databases">
        <title>Pervasive Adenine N6-methylation of Active Genes in Fungi.</title>
        <authorList>
            <consortium name="DOE Joint Genome Institute"/>
            <person name="Mondo S.J."/>
            <person name="Dannebaum R.O."/>
            <person name="Kuo R.C."/>
            <person name="Labutti K."/>
            <person name="Haridas S."/>
            <person name="Kuo A."/>
            <person name="Salamov A."/>
            <person name="Ahrendt S.R."/>
            <person name="Lipzen A."/>
            <person name="Sullivan W."/>
            <person name="Andreopoulos W.B."/>
            <person name="Clum A."/>
            <person name="Lindquist E."/>
            <person name="Daum C."/>
            <person name="Ramamoorthy G.K."/>
            <person name="Gryganskyi A."/>
            <person name="Culley D."/>
            <person name="Magnuson J.K."/>
            <person name="James T.Y."/>
            <person name="O'Malley M.A."/>
            <person name="Stajich J.E."/>
            <person name="Spatafora J.W."/>
            <person name="Visel A."/>
            <person name="Grigoriev I.V."/>
        </authorList>
    </citation>
    <scope>NUCLEOTIDE SEQUENCE [LARGE SCALE GENOMIC DNA]</scope>
    <source>
        <strain evidence="3 4">NRRL 2496</strain>
    </source>
</reference>
<feature type="compositionally biased region" description="Basic residues" evidence="1">
    <location>
        <begin position="105"/>
        <end position="116"/>
    </location>
</feature>
<dbReference type="EMBL" id="MCGN01000002">
    <property type="protein sequence ID" value="ORZ00238.1"/>
    <property type="molecule type" value="Genomic_DNA"/>
</dbReference>
<name>A0A1X2HLP5_SYNRA</name>
<dbReference type="Proteomes" id="UP000242180">
    <property type="component" value="Unassembled WGS sequence"/>
</dbReference>
<dbReference type="AlphaFoldDB" id="A0A1X2HLP5"/>
<gene>
    <name evidence="3" type="ORF">BCR43DRAFT_133960</name>
</gene>
<feature type="compositionally biased region" description="Basic and acidic residues" evidence="1">
    <location>
        <begin position="78"/>
        <end position="97"/>
    </location>
</feature>
<dbReference type="Pfam" id="PF08596">
    <property type="entry name" value="Lgl_C"/>
    <property type="match status" value="1"/>
</dbReference>
<comment type="caution">
    <text evidence="3">The sequence shown here is derived from an EMBL/GenBank/DDBJ whole genome shotgun (WGS) entry which is preliminary data.</text>
</comment>
<proteinExistence type="predicted"/>
<dbReference type="InterPro" id="IPR013905">
    <property type="entry name" value="Lgl_C_dom"/>
</dbReference>
<evidence type="ECO:0000259" key="2">
    <source>
        <dbReference type="Pfam" id="PF08596"/>
    </source>
</evidence>
<dbReference type="OrthoDB" id="19944at2759"/>
<feature type="compositionally biased region" description="Polar residues" evidence="1">
    <location>
        <begin position="57"/>
        <end position="77"/>
    </location>
</feature>
<feature type="region of interest" description="Disordered" evidence="1">
    <location>
        <begin position="57"/>
        <end position="152"/>
    </location>
</feature>
<accession>A0A1X2HLP5</accession>
<dbReference type="InParanoid" id="A0A1X2HLP5"/>
<protein>
    <recommendedName>
        <fullName evidence="2">Lethal giant larvae (Lgl)-like C-terminal domain-containing protein</fullName>
    </recommendedName>
</protein>
<dbReference type="STRING" id="13706.A0A1X2HLP5"/>